<dbReference type="InterPro" id="IPR000253">
    <property type="entry name" value="FHA_dom"/>
</dbReference>
<dbReference type="OrthoDB" id="9816434at2"/>
<evidence type="ECO:0000259" key="1">
    <source>
        <dbReference type="PROSITE" id="PS50006"/>
    </source>
</evidence>
<dbReference type="PROSITE" id="PS50006">
    <property type="entry name" value="FHA_DOMAIN"/>
    <property type="match status" value="1"/>
</dbReference>
<evidence type="ECO:0000313" key="3">
    <source>
        <dbReference type="Proteomes" id="UP000218418"/>
    </source>
</evidence>
<dbReference type="AlphaFoldDB" id="A0A1Z4LHS0"/>
<dbReference type="PANTHER" id="PTHR23308">
    <property type="entry name" value="NUCLEAR INHIBITOR OF PROTEIN PHOSPHATASE-1"/>
    <property type="match status" value="1"/>
</dbReference>
<sequence>MSNISKLKFFSEKGSSTTPESIPEELKERLSLYQLFAKLYENHGSLLEQILKSENLSLTPMNLAQSYYMQAVLNGEDVYITTNLCGKSQSLGQSQNTWTIGRDRTSGININNKYISRHHAAVRYVEQESHRNESSTEIETNGVFYLVDFNSTNGTYINGEQIYRPTKLEEGDIIRIGNITFSFFINHSYSVLPTVAIELLMQLVPKTDDMKILKNKAETLNQYHKNKTKTRKLENRELIQEEIKDETVARMKTFEEQLSQEWKSGVLDRFYSKQIATKSVIGGSK</sequence>
<feature type="domain" description="FHA" evidence="1">
    <location>
        <begin position="98"/>
        <end position="162"/>
    </location>
</feature>
<dbReference type="Proteomes" id="UP000218418">
    <property type="component" value="Chromosome"/>
</dbReference>
<name>A0A1Z4LHS0_9CYAN</name>
<evidence type="ECO:0000313" key="2">
    <source>
        <dbReference type="EMBL" id="BAY80729.1"/>
    </source>
</evidence>
<accession>A0A1Z4LHS0</accession>
<keyword evidence="3" id="KW-1185">Reference proteome</keyword>
<proteinExistence type="predicted"/>
<gene>
    <name evidence="2" type="ORF">NIES267_01860</name>
</gene>
<dbReference type="Gene3D" id="2.60.200.20">
    <property type="match status" value="1"/>
</dbReference>
<dbReference type="InterPro" id="IPR008984">
    <property type="entry name" value="SMAD_FHA_dom_sf"/>
</dbReference>
<dbReference type="EMBL" id="AP018227">
    <property type="protein sequence ID" value="BAY80729.1"/>
    <property type="molecule type" value="Genomic_DNA"/>
</dbReference>
<dbReference type="SMART" id="SM00240">
    <property type="entry name" value="FHA"/>
    <property type="match status" value="1"/>
</dbReference>
<reference evidence="2 3" key="1">
    <citation type="submission" date="2017-06" db="EMBL/GenBank/DDBJ databases">
        <title>Genome sequencing of cyanobaciteial culture collection at National Institute for Environmental Studies (NIES).</title>
        <authorList>
            <person name="Hirose Y."/>
            <person name="Shimura Y."/>
            <person name="Fujisawa T."/>
            <person name="Nakamura Y."/>
            <person name="Kawachi M."/>
        </authorList>
    </citation>
    <scope>NUCLEOTIDE SEQUENCE [LARGE SCALE GENOMIC DNA]</scope>
    <source>
        <strain evidence="2 3">NIES-267</strain>
    </source>
</reference>
<dbReference type="SUPFAM" id="SSF49879">
    <property type="entry name" value="SMAD/FHA domain"/>
    <property type="match status" value="1"/>
</dbReference>
<dbReference type="InterPro" id="IPR050923">
    <property type="entry name" value="Cell_Proc_Reg/RNA_Proc"/>
</dbReference>
<organism evidence="2 3">
    <name type="scientific">Calothrix parasitica NIES-267</name>
    <dbReference type="NCBI Taxonomy" id="1973488"/>
    <lineage>
        <taxon>Bacteria</taxon>
        <taxon>Bacillati</taxon>
        <taxon>Cyanobacteriota</taxon>
        <taxon>Cyanophyceae</taxon>
        <taxon>Nostocales</taxon>
        <taxon>Calotrichaceae</taxon>
        <taxon>Calothrix</taxon>
    </lineage>
</organism>
<dbReference type="Pfam" id="PF00498">
    <property type="entry name" value="FHA"/>
    <property type="match status" value="1"/>
</dbReference>
<dbReference type="CDD" id="cd00060">
    <property type="entry name" value="FHA"/>
    <property type="match status" value="1"/>
</dbReference>
<protein>
    <submittedName>
        <fullName evidence="2">FHA domain-containing protein</fullName>
    </submittedName>
</protein>